<evidence type="ECO:0000259" key="16">
    <source>
        <dbReference type="SMART" id="SM00642"/>
    </source>
</evidence>
<accession>A0A5M9JSQ7</accession>
<dbReference type="InterPro" id="IPR017853">
    <property type="entry name" value="GH"/>
</dbReference>
<dbReference type="Pfam" id="PF09260">
    <property type="entry name" value="A_amylase_dom_C"/>
    <property type="match status" value="1"/>
</dbReference>
<comment type="catalytic activity">
    <reaction evidence="1">
        <text>Endohydrolysis of (1-&gt;4)-alpha-D-glucosidic linkages in polysaccharides containing three or more (1-&gt;4)-alpha-linked D-glucose units.</text>
        <dbReference type="EC" id="3.2.1.1"/>
    </reaction>
</comment>
<organism evidence="17 18">
    <name type="scientific">Monilinia fructicola</name>
    <name type="common">Brown rot fungus</name>
    <name type="synonym">Ciboria fructicola</name>
    <dbReference type="NCBI Taxonomy" id="38448"/>
    <lineage>
        <taxon>Eukaryota</taxon>
        <taxon>Fungi</taxon>
        <taxon>Dikarya</taxon>
        <taxon>Ascomycota</taxon>
        <taxon>Pezizomycotina</taxon>
        <taxon>Leotiomycetes</taxon>
        <taxon>Helotiales</taxon>
        <taxon>Sclerotiniaceae</taxon>
        <taxon>Monilinia</taxon>
    </lineage>
</organism>
<name>A0A5M9JSQ7_MONFR</name>
<dbReference type="SUPFAM" id="SSF51011">
    <property type="entry name" value="Glycosyl hydrolase domain"/>
    <property type="match status" value="1"/>
</dbReference>
<evidence type="ECO:0000256" key="8">
    <source>
        <dbReference type="ARBA" id="ARBA00022729"/>
    </source>
</evidence>
<feature type="domain" description="Glycosyl hydrolase family 13 catalytic" evidence="16">
    <location>
        <begin position="347"/>
        <end position="700"/>
    </location>
</feature>
<dbReference type="Proteomes" id="UP000322873">
    <property type="component" value="Unassembled WGS sequence"/>
</dbReference>
<evidence type="ECO:0000313" key="17">
    <source>
        <dbReference type="EMBL" id="KAA8571433.1"/>
    </source>
</evidence>
<keyword evidence="15" id="KW-0326">Glycosidase</keyword>
<keyword evidence="9" id="KW-0378">Hydrolase</keyword>
<evidence type="ECO:0000313" key="18">
    <source>
        <dbReference type="Proteomes" id="UP000322873"/>
    </source>
</evidence>
<dbReference type="InterPro" id="IPR013780">
    <property type="entry name" value="Glyco_hydro_b"/>
</dbReference>
<dbReference type="GO" id="GO:0004557">
    <property type="term" value="F:alpha-galactosidase activity"/>
    <property type="evidence" value="ECO:0007669"/>
    <property type="project" value="UniProtKB-EC"/>
</dbReference>
<dbReference type="InterPro" id="IPR006047">
    <property type="entry name" value="GH13_cat_dom"/>
</dbReference>
<dbReference type="Gene3D" id="3.20.20.70">
    <property type="entry name" value="Aldolase class I"/>
    <property type="match status" value="1"/>
</dbReference>
<dbReference type="InterPro" id="IPR015340">
    <property type="entry name" value="A_amylase_C_dom"/>
</dbReference>
<evidence type="ECO:0000256" key="11">
    <source>
        <dbReference type="ARBA" id="ARBA00023002"/>
    </source>
</evidence>
<dbReference type="GO" id="GO:0018580">
    <property type="term" value="F:nitronate monooxygenase activity"/>
    <property type="evidence" value="ECO:0007669"/>
    <property type="project" value="InterPro"/>
</dbReference>
<evidence type="ECO:0000256" key="7">
    <source>
        <dbReference type="ARBA" id="ARBA00022723"/>
    </source>
</evidence>
<dbReference type="PANTHER" id="PTHR10357">
    <property type="entry name" value="ALPHA-AMYLASE FAMILY MEMBER"/>
    <property type="match status" value="1"/>
</dbReference>
<dbReference type="Gene3D" id="2.60.40.1180">
    <property type="entry name" value="Golgi alpha-mannosidase II"/>
    <property type="match status" value="1"/>
</dbReference>
<dbReference type="GO" id="GO:0004556">
    <property type="term" value="F:alpha-amylase activity"/>
    <property type="evidence" value="ECO:0007669"/>
    <property type="project" value="UniProtKB-EC"/>
</dbReference>
<sequence>MLGAATPALAISVSRAGGIGFLAGGNNMADLDEKLKATNSLITTHDIKNDRFTTSDRLPIGIGFQNWGCKIDVALEATEKHRPSAIWLYAPKKNEDLKEWARELRSVSNGKVSVWVQVGTVKEAMDVIDTANPDVLVIQGTDAGGHGLARSASIISLLPEVSDALEDRGRDFQNIPLLAAGGIMDGRGVAAALSLGATGAVMELLRAVDGGVSTGRSTLCDRLKTTIGWPPQYDGRALLNKAHEDEKAGMKDNENVRLYKEELKKGDEAWGNHGRMVAYAGTGVGLIKNVTCAGNIVEDVSDEALQIIWNGKRNYPRTTGRVLVGLTSFKLALSATPDEWRTRSIYQVFTDRFARTDSSNITDCPSQTYGYCGGTWQGIINKLDYIQDMGFTAIWISPVVEQVANPSRGFHGYSAQNLYGLNSYFGNESDLKALATALHDRGMYLMVDVVANHMGSDNTAETVDYSIMNPFNDSKYFHSVCFITDYNNQTNVEVCELGIDNYPLPDINTTHPTVRDLHTSWIKSLVANYSIDGLRVDTVKHVEQNFWPLFNEAAGVYCVGEVYDGDVGYLCPYQEYMDGLLSYASYFQLTKFFSDTSATSEDLVGQIENQNEQCKDTTLLGSFSENHDQPRFGSYTDDLTLAKNIITYTMLADGIPIIYQGQEQHFYGGTDPYDREPLWPTNYNKSSPLYVLIKRLNAIRSLAIVRSPTYATNQTQVAYSDPHNIAFRKGDPSDMVLMVLNNIGETAENYVVEMKNVGFKANLTVTDVFTCRNVTVDGNGDMDVPFLSGLPSVWYPFNLLSGTGWCGQY</sequence>
<dbReference type="Pfam" id="PF00128">
    <property type="entry name" value="Alpha-amylase"/>
    <property type="match status" value="1"/>
</dbReference>
<evidence type="ECO:0000256" key="10">
    <source>
        <dbReference type="ARBA" id="ARBA00022837"/>
    </source>
</evidence>
<comment type="catalytic activity">
    <reaction evidence="2">
        <text>Hydrolysis of terminal, non-reducing alpha-D-galactose residues in alpha-D-galactosides, including galactose oligosaccharides, galactomannans and galactolipids.</text>
        <dbReference type="EC" id="3.2.1.22"/>
    </reaction>
</comment>
<evidence type="ECO:0000256" key="13">
    <source>
        <dbReference type="ARBA" id="ARBA00023180"/>
    </source>
</evidence>
<dbReference type="InterPro" id="IPR004136">
    <property type="entry name" value="NMO"/>
</dbReference>
<dbReference type="Pfam" id="PF03060">
    <property type="entry name" value="NMO"/>
    <property type="match status" value="1"/>
</dbReference>
<gene>
    <name evidence="17" type="ORF">EYC84_001434</name>
</gene>
<dbReference type="FunFam" id="3.20.20.80:FF:000120">
    <property type="entry name" value="Alpha-amylase A"/>
    <property type="match status" value="1"/>
</dbReference>
<evidence type="ECO:0000256" key="15">
    <source>
        <dbReference type="ARBA" id="ARBA00023295"/>
    </source>
</evidence>
<dbReference type="SUPFAM" id="SSF51445">
    <property type="entry name" value="(Trans)glycosidases"/>
    <property type="match status" value="1"/>
</dbReference>
<keyword evidence="7" id="KW-0479">Metal-binding</keyword>
<keyword evidence="14" id="KW-0119">Carbohydrate metabolism</keyword>
<dbReference type="EMBL" id="VICG01000005">
    <property type="protein sequence ID" value="KAA8571433.1"/>
    <property type="molecule type" value="Genomic_DNA"/>
</dbReference>
<evidence type="ECO:0000256" key="9">
    <source>
        <dbReference type="ARBA" id="ARBA00022801"/>
    </source>
</evidence>
<dbReference type="PANTHER" id="PTHR10357:SF215">
    <property type="entry name" value="ALPHA-AMYLASE 1"/>
    <property type="match status" value="1"/>
</dbReference>
<dbReference type="SMART" id="SM00642">
    <property type="entry name" value="Aamy"/>
    <property type="match status" value="1"/>
</dbReference>
<dbReference type="GO" id="GO:0005509">
    <property type="term" value="F:calcium ion binding"/>
    <property type="evidence" value="ECO:0007669"/>
    <property type="project" value="InterPro"/>
</dbReference>
<keyword evidence="5" id="KW-0285">Flavoprotein</keyword>
<evidence type="ECO:0000256" key="2">
    <source>
        <dbReference type="ARBA" id="ARBA00001255"/>
    </source>
</evidence>
<evidence type="ECO:0000256" key="14">
    <source>
        <dbReference type="ARBA" id="ARBA00023277"/>
    </source>
</evidence>
<keyword evidence="12" id="KW-1015">Disulfide bond</keyword>
<dbReference type="GO" id="GO:0016052">
    <property type="term" value="P:carbohydrate catabolic process"/>
    <property type="evidence" value="ECO:0007669"/>
    <property type="project" value="InterPro"/>
</dbReference>
<dbReference type="AlphaFoldDB" id="A0A5M9JSQ7"/>
<evidence type="ECO:0000256" key="3">
    <source>
        <dbReference type="ARBA" id="ARBA00001913"/>
    </source>
</evidence>
<keyword evidence="13" id="KW-0325">Glycoprotein</keyword>
<proteinExistence type="inferred from homology"/>
<evidence type="ECO:0000256" key="6">
    <source>
        <dbReference type="ARBA" id="ARBA00022643"/>
    </source>
</evidence>
<comment type="similarity">
    <text evidence="4">Belongs to the glycosyl hydrolase 13 family.</text>
</comment>
<reference evidence="17 18" key="1">
    <citation type="submission" date="2019-06" db="EMBL/GenBank/DDBJ databases">
        <title>Genome Sequence of the Brown Rot Fungal Pathogen Monilinia fructicola.</title>
        <authorList>
            <person name="De Miccolis Angelini R.M."/>
            <person name="Landi L."/>
            <person name="Abate D."/>
            <person name="Pollastro S."/>
            <person name="Romanazzi G."/>
            <person name="Faretra F."/>
        </authorList>
    </citation>
    <scope>NUCLEOTIDE SEQUENCE [LARGE SCALE GENOMIC DNA]</scope>
    <source>
        <strain evidence="17 18">Mfrc123</strain>
    </source>
</reference>
<dbReference type="SUPFAM" id="SSF51412">
    <property type="entry name" value="Inosine monophosphate dehydrogenase (IMPDH)"/>
    <property type="match status" value="1"/>
</dbReference>
<keyword evidence="10" id="KW-0106">Calcium</keyword>
<dbReference type="CDD" id="cd04730">
    <property type="entry name" value="NPD_like"/>
    <property type="match status" value="1"/>
</dbReference>
<dbReference type="VEuPathDB" id="FungiDB:MFRU_026g00440"/>
<evidence type="ECO:0000256" key="5">
    <source>
        <dbReference type="ARBA" id="ARBA00022630"/>
    </source>
</evidence>
<protein>
    <recommendedName>
        <fullName evidence="16">Glycosyl hydrolase family 13 catalytic domain-containing protein</fullName>
    </recommendedName>
</protein>
<evidence type="ECO:0000256" key="12">
    <source>
        <dbReference type="ARBA" id="ARBA00023157"/>
    </source>
</evidence>
<dbReference type="CDD" id="cd11319">
    <property type="entry name" value="AmyAc_euk_AmyA"/>
    <property type="match status" value="1"/>
</dbReference>
<keyword evidence="8" id="KW-0732">Signal</keyword>
<dbReference type="InterPro" id="IPR013785">
    <property type="entry name" value="Aldolase_TIM"/>
</dbReference>
<keyword evidence="18" id="KW-1185">Reference proteome</keyword>
<evidence type="ECO:0000256" key="1">
    <source>
        <dbReference type="ARBA" id="ARBA00000548"/>
    </source>
</evidence>
<comment type="caution">
    <text evidence="17">The sequence shown here is derived from an EMBL/GenBank/DDBJ whole genome shotgun (WGS) entry which is preliminary data.</text>
</comment>
<comment type="cofactor">
    <cofactor evidence="3">
        <name>Ca(2+)</name>
        <dbReference type="ChEBI" id="CHEBI:29108"/>
    </cofactor>
</comment>
<dbReference type="Gene3D" id="3.20.20.80">
    <property type="entry name" value="Glycosidases"/>
    <property type="match status" value="1"/>
</dbReference>
<evidence type="ECO:0000256" key="4">
    <source>
        <dbReference type="ARBA" id="ARBA00008061"/>
    </source>
</evidence>
<keyword evidence="11" id="KW-0560">Oxidoreductase</keyword>
<dbReference type="VEuPathDB" id="FungiDB:MFRU_002g02440"/>
<keyword evidence="6" id="KW-0288">FMN</keyword>